<feature type="region of interest" description="Disordered" evidence="1">
    <location>
        <begin position="10"/>
        <end position="35"/>
    </location>
</feature>
<evidence type="ECO:0000313" key="2">
    <source>
        <dbReference type="EMBL" id="OXU27193.1"/>
    </source>
</evidence>
<organism evidence="2 3">
    <name type="scientific">Trichomalopsis sarcophagae</name>
    <dbReference type="NCBI Taxonomy" id="543379"/>
    <lineage>
        <taxon>Eukaryota</taxon>
        <taxon>Metazoa</taxon>
        <taxon>Ecdysozoa</taxon>
        <taxon>Arthropoda</taxon>
        <taxon>Hexapoda</taxon>
        <taxon>Insecta</taxon>
        <taxon>Pterygota</taxon>
        <taxon>Neoptera</taxon>
        <taxon>Endopterygota</taxon>
        <taxon>Hymenoptera</taxon>
        <taxon>Apocrita</taxon>
        <taxon>Proctotrupomorpha</taxon>
        <taxon>Chalcidoidea</taxon>
        <taxon>Pteromalidae</taxon>
        <taxon>Pteromalinae</taxon>
        <taxon>Trichomalopsis</taxon>
    </lineage>
</organism>
<evidence type="ECO:0000313" key="3">
    <source>
        <dbReference type="Proteomes" id="UP000215335"/>
    </source>
</evidence>
<accession>A0A232F9U2</accession>
<feature type="compositionally biased region" description="Low complexity" evidence="1">
    <location>
        <begin position="24"/>
        <end position="35"/>
    </location>
</feature>
<keyword evidence="3" id="KW-1185">Reference proteome</keyword>
<feature type="compositionally biased region" description="Polar residues" evidence="1">
    <location>
        <begin position="124"/>
        <end position="134"/>
    </location>
</feature>
<dbReference type="Proteomes" id="UP000215335">
    <property type="component" value="Unassembled WGS sequence"/>
</dbReference>
<sequence length="151" mass="16556">MVYHISQIFKVSSSGGGGSPPPAAAGANRRLGARGVVARPVDVVKVDHVETNVNRSRGGRGAEPATSRSSGMDTRAPPIASRTQERCQQHQQQQQQQQKKEEVTLPPLTSYPVQQRHKTKFAPTPSNWRNSAGQNPGLLGQQEVQRRRPYK</sequence>
<dbReference type="AlphaFoldDB" id="A0A232F9U2"/>
<name>A0A232F9U2_9HYME</name>
<reference evidence="2 3" key="1">
    <citation type="journal article" date="2017" name="Curr. Biol.">
        <title>The Evolution of Venom by Co-option of Single-Copy Genes.</title>
        <authorList>
            <person name="Martinson E.O."/>
            <person name="Mrinalini"/>
            <person name="Kelkar Y.D."/>
            <person name="Chang C.H."/>
            <person name="Werren J.H."/>
        </authorList>
    </citation>
    <scope>NUCLEOTIDE SEQUENCE [LARGE SCALE GENOMIC DNA]</scope>
    <source>
        <strain evidence="2 3">Alberta</strain>
        <tissue evidence="2">Whole body</tissue>
    </source>
</reference>
<gene>
    <name evidence="2" type="ORF">TSAR_002510</name>
</gene>
<evidence type="ECO:0000256" key="1">
    <source>
        <dbReference type="SAM" id="MobiDB-lite"/>
    </source>
</evidence>
<proteinExistence type="predicted"/>
<protein>
    <submittedName>
        <fullName evidence="2">Uncharacterized protein</fullName>
    </submittedName>
</protein>
<comment type="caution">
    <text evidence="2">The sequence shown here is derived from an EMBL/GenBank/DDBJ whole genome shotgun (WGS) entry which is preliminary data.</text>
</comment>
<dbReference type="EMBL" id="NNAY01000648">
    <property type="protein sequence ID" value="OXU27193.1"/>
    <property type="molecule type" value="Genomic_DNA"/>
</dbReference>
<feature type="region of interest" description="Disordered" evidence="1">
    <location>
        <begin position="48"/>
        <end position="151"/>
    </location>
</feature>